<reference evidence="3" key="1">
    <citation type="submission" date="2018-05" db="EMBL/GenBank/DDBJ databases">
        <authorList>
            <person name="Lanie J.A."/>
            <person name="Ng W.-L."/>
            <person name="Kazmierczak K.M."/>
            <person name="Andrzejewski T.M."/>
            <person name="Davidsen T.M."/>
            <person name="Wayne K.J."/>
            <person name="Tettelin H."/>
            <person name="Glass J.I."/>
            <person name="Rusch D."/>
            <person name="Podicherti R."/>
            <person name="Tsui H.-C.T."/>
            <person name="Winkler M.E."/>
        </authorList>
    </citation>
    <scope>NUCLEOTIDE SEQUENCE</scope>
</reference>
<evidence type="ECO:0000259" key="2">
    <source>
        <dbReference type="Pfam" id="PF12172"/>
    </source>
</evidence>
<proteinExistence type="predicted"/>
<sequence>MTEESSESAEIPALLPIVDYLRLGDDPHLEASECTGCQARYFDRRNACAKCGKDEFRPVRVADDATLRSFSIVYRAAPGIPVPYVSAIVKTDDGTSVRANVVGLEDPMTAELGMRLRFTTFSCGTDDNGTDCVAFGYAAA</sequence>
<dbReference type="Pfam" id="PF01796">
    <property type="entry name" value="OB_ChsH2_C"/>
    <property type="match status" value="1"/>
</dbReference>
<dbReference type="InterPro" id="IPR002878">
    <property type="entry name" value="ChsH2_C"/>
</dbReference>
<dbReference type="PANTHER" id="PTHR34075:SF5">
    <property type="entry name" value="BLR3430 PROTEIN"/>
    <property type="match status" value="1"/>
</dbReference>
<dbReference type="SUPFAM" id="SSF50249">
    <property type="entry name" value="Nucleic acid-binding proteins"/>
    <property type="match status" value="1"/>
</dbReference>
<protein>
    <submittedName>
        <fullName evidence="3">Uncharacterized protein</fullName>
    </submittedName>
</protein>
<dbReference type="EMBL" id="UINC01025858">
    <property type="protein sequence ID" value="SVB02237.1"/>
    <property type="molecule type" value="Genomic_DNA"/>
</dbReference>
<evidence type="ECO:0000313" key="3">
    <source>
        <dbReference type="EMBL" id="SVB02237.1"/>
    </source>
</evidence>
<feature type="domain" description="ChsH2 rubredoxin-like zinc ribbon" evidence="2">
    <location>
        <begin position="24"/>
        <end position="56"/>
    </location>
</feature>
<dbReference type="InterPro" id="IPR052513">
    <property type="entry name" value="Thioester_dehydratase-like"/>
</dbReference>
<organism evidence="3">
    <name type="scientific">marine metagenome</name>
    <dbReference type="NCBI Taxonomy" id="408172"/>
    <lineage>
        <taxon>unclassified sequences</taxon>
        <taxon>metagenomes</taxon>
        <taxon>ecological metagenomes</taxon>
    </lineage>
</organism>
<name>A0A382AMM1_9ZZZZ</name>
<dbReference type="Pfam" id="PF12172">
    <property type="entry name" value="zf-ChsH2"/>
    <property type="match status" value="1"/>
</dbReference>
<dbReference type="InterPro" id="IPR022002">
    <property type="entry name" value="ChsH2_Znr"/>
</dbReference>
<feature type="domain" description="ChsH2 C-terminal OB-fold" evidence="1">
    <location>
        <begin position="59"/>
        <end position="118"/>
    </location>
</feature>
<dbReference type="AlphaFoldDB" id="A0A382AMM1"/>
<evidence type="ECO:0000259" key="1">
    <source>
        <dbReference type="Pfam" id="PF01796"/>
    </source>
</evidence>
<gene>
    <name evidence="3" type="ORF">METZ01_LOCUS155091</name>
</gene>
<accession>A0A382AMM1</accession>
<dbReference type="InterPro" id="IPR012340">
    <property type="entry name" value="NA-bd_OB-fold"/>
</dbReference>
<dbReference type="PANTHER" id="PTHR34075">
    <property type="entry name" value="BLR3430 PROTEIN"/>
    <property type="match status" value="1"/>
</dbReference>